<dbReference type="SMART" id="SM00490">
    <property type="entry name" value="HELICc"/>
    <property type="match status" value="1"/>
</dbReference>
<evidence type="ECO:0000259" key="6">
    <source>
        <dbReference type="PROSITE" id="PS51194"/>
    </source>
</evidence>
<dbReference type="InterPro" id="IPR024590">
    <property type="entry name" value="HrpA_C"/>
</dbReference>
<protein>
    <submittedName>
        <fullName evidence="7">ATP-dependent helicase</fullName>
    </submittedName>
</protein>
<feature type="domain" description="Helicase ATP-binding" evidence="5">
    <location>
        <begin position="22"/>
        <end position="186"/>
    </location>
</feature>
<gene>
    <name evidence="7" type="ORF">AEAE_0731</name>
</gene>
<dbReference type="Gene3D" id="3.40.50.300">
    <property type="entry name" value="P-loop containing nucleotide triphosphate hydrolases"/>
    <property type="match status" value="2"/>
</dbReference>
<dbReference type="InterPro" id="IPR001650">
    <property type="entry name" value="Helicase_C-like"/>
</dbReference>
<dbReference type="Pfam" id="PF00270">
    <property type="entry name" value="DEAD"/>
    <property type="match status" value="1"/>
</dbReference>
<dbReference type="PANTHER" id="PTHR18934">
    <property type="entry name" value="ATP-DEPENDENT RNA HELICASE"/>
    <property type="match status" value="1"/>
</dbReference>
<dbReference type="GO" id="GO:0003723">
    <property type="term" value="F:RNA binding"/>
    <property type="evidence" value="ECO:0007669"/>
    <property type="project" value="TreeGrafter"/>
</dbReference>
<dbReference type="CDD" id="cd18791">
    <property type="entry name" value="SF2_C_RHA"/>
    <property type="match status" value="1"/>
</dbReference>
<evidence type="ECO:0000313" key="7">
    <source>
        <dbReference type="EMBL" id="OZG56243.1"/>
    </source>
</evidence>
<reference evidence="7 8" key="1">
    <citation type="journal article" date="2017" name="BMC Genomics">
        <title>Comparative genomic and phylogenomic analyses of the Bifidobacteriaceae family.</title>
        <authorList>
            <person name="Lugli G.A."/>
            <person name="Milani C."/>
            <person name="Turroni F."/>
            <person name="Duranti S."/>
            <person name="Mancabelli L."/>
            <person name="Mangifesta M."/>
            <person name="Ferrario C."/>
            <person name="Modesto M."/>
            <person name="Mattarelli P."/>
            <person name="Jiri K."/>
            <person name="van Sinderen D."/>
            <person name="Ventura M."/>
        </authorList>
    </citation>
    <scope>NUCLEOTIDE SEQUENCE [LARGE SCALE GENOMIC DNA]</scope>
    <source>
        <strain evidence="7 8">LMG 21773</strain>
    </source>
</reference>
<dbReference type="SMART" id="SM00487">
    <property type="entry name" value="DEXDc"/>
    <property type="match status" value="1"/>
</dbReference>
<name>A0A261FBA1_9BIFI</name>
<dbReference type="Proteomes" id="UP000228976">
    <property type="component" value="Unassembled WGS sequence"/>
</dbReference>
<dbReference type="PROSITE" id="PS51194">
    <property type="entry name" value="HELICASE_CTER"/>
    <property type="match status" value="1"/>
</dbReference>
<dbReference type="EMBL" id="MWWU01000002">
    <property type="protein sequence ID" value="OZG56243.1"/>
    <property type="molecule type" value="Genomic_DNA"/>
</dbReference>
<dbReference type="Pfam" id="PF00271">
    <property type="entry name" value="Helicase_C"/>
    <property type="match status" value="1"/>
</dbReference>
<dbReference type="GO" id="GO:0016787">
    <property type="term" value="F:hydrolase activity"/>
    <property type="evidence" value="ECO:0007669"/>
    <property type="project" value="UniProtKB-KW"/>
</dbReference>
<dbReference type="InterPro" id="IPR011545">
    <property type="entry name" value="DEAD/DEAH_box_helicase_dom"/>
</dbReference>
<dbReference type="SUPFAM" id="SSF52540">
    <property type="entry name" value="P-loop containing nucleoside triphosphate hydrolases"/>
    <property type="match status" value="1"/>
</dbReference>
<keyword evidence="1" id="KW-0547">Nucleotide-binding</keyword>
<evidence type="ECO:0000256" key="1">
    <source>
        <dbReference type="ARBA" id="ARBA00022741"/>
    </source>
</evidence>
<organism evidence="7 8">
    <name type="scientific">Aeriscardovia aeriphila</name>
    <dbReference type="NCBI Taxonomy" id="218139"/>
    <lineage>
        <taxon>Bacteria</taxon>
        <taxon>Bacillati</taxon>
        <taxon>Actinomycetota</taxon>
        <taxon>Actinomycetes</taxon>
        <taxon>Bifidobacteriales</taxon>
        <taxon>Bifidobacteriaceae</taxon>
        <taxon>Aeriscardovia</taxon>
    </lineage>
</organism>
<evidence type="ECO:0000256" key="4">
    <source>
        <dbReference type="ARBA" id="ARBA00022840"/>
    </source>
</evidence>
<dbReference type="Pfam" id="PF11898">
    <property type="entry name" value="DUF3418"/>
    <property type="match status" value="1"/>
</dbReference>
<dbReference type="GO" id="GO:0005524">
    <property type="term" value="F:ATP binding"/>
    <property type="evidence" value="ECO:0007669"/>
    <property type="project" value="UniProtKB-KW"/>
</dbReference>
<evidence type="ECO:0000256" key="3">
    <source>
        <dbReference type="ARBA" id="ARBA00022806"/>
    </source>
</evidence>
<feature type="domain" description="Helicase C-terminal" evidence="6">
    <location>
        <begin position="254"/>
        <end position="432"/>
    </location>
</feature>
<accession>A0A261FBA1</accession>
<dbReference type="SMART" id="SM00847">
    <property type="entry name" value="HA2"/>
    <property type="match status" value="1"/>
</dbReference>
<evidence type="ECO:0000259" key="5">
    <source>
        <dbReference type="PROSITE" id="PS51192"/>
    </source>
</evidence>
<comment type="caution">
    <text evidence="7">The sequence shown here is derived from an EMBL/GenBank/DDBJ whole genome shotgun (WGS) entry which is preliminary data.</text>
</comment>
<evidence type="ECO:0000313" key="8">
    <source>
        <dbReference type="Proteomes" id="UP000228976"/>
    </source>
</evidence>
<keyword evidence="3 7" id="KW-0347">Helicase</keyword>
<dbReference type="InterPro" id="IPR007502">
    <property type="entry name" value="Helicase-assoc_dom"/>
</dbReference>
<dbReference type="Gene3D" id="1.20.120.1080">
    <property type="match status" value="1"/>
</dbReference>
<dbReference type="InterPro" id="IPR027417">
    <property type="entry name" value="P-loop_NTPase"/>
</dbReference>
<keyword evidence="8" id="KW-1185">Reference proteome</keyword>
<keyword evidence="4" id="KW-0067">ATP-binding</keyword>
<dbReference type="GO" id="GO:0004386">
    <property type="term" value="F:helicase activity"/>
    <property type="evidence" value="ECO:0007669"/>
    <property type="project" value="UniProtKB-KW"/>
</dbReference>
<dbReference type="PANTHER" id="PTHR18934:SF99">
    <property type="entry name" value="ATP-DEPENDENT RNA HELICASE DHX37-RELATED"/>
    <property type="match status" value="1"/>
</dbReference>
<keyword evidence="2" id="KW-0378">Hydrolase</keyword>
<dbReference type="FunFam" id="1.20.120.1080:FF:000005">
    <property type="entry name" value="ATP-dependent helicase HrpA"/>
    <property type="match status" value="1"/>
</dbReference>
<dbReference type="InterPro" id="IPR011709">
    <property type="entry name" value="DEAD-box_helicase_OB_fold"/>
</dbReference>
<proteinExistence type="predicted"/>
<sequence>MSFMKFTYPTELPICAAKDDIIAAIQRSQVVIIQGQTGSGKTTQIPKMLLEMGRGSHGHRIAHTQPRRIAARAVAERLCQETQTRLGDDIGYQVRFTDESSPSTRLVIMTDGILLAQIQRDPLLSRYDTIVIDEAHERSLNIDFLLGYLTALLPKRRDLKLIVTSATIDAEKFRTHFEQALHHSVPVIEVSGRTYPVKIVYEPAGMPPALTLAYGSVDSATAQKANSAWRNANISGGNDDDFDDALDMPSQVARACQELIAVSRHERGARDILVFASGERDIREFEQAIRHALPSRTSDPRAGGYIEIIPLFARLSAAEQHKIFDNHSHQRIVIATNVAETSLTVPGIRYVVDPGTARISRYSKTAKVQRLPIEPISQASANQRAGRTGRVADGICIRLYSKEDFDSRPEFTDPEILRTSLGAVVLHMLSVGVAHTAEDVTNFGFIDPPDTRSVSDGVTELNELGAITRNHGQMRLTRVGKLLAKLPIDVRLGRMIVQAGLHSTPRTLAAIVVITAFLSLQDPRERPEEKREEADRIHNRYADPDSDFLTILNIWYAFLANEPSNRQLRKKCEAEYMSFLRMRQWKDLVEQLNHMCAGLHWKVADASPNAEPAGYEETASKPLNQQAVHSLVASWDGDDIHRCMLSGLLSNLGMQVVREPKASDFNGLNGAARAKALRRAQKQAKNNYQGARGTRFALFPASALFKSTPAWVMAADLTETSRLWARMAAKIDPSWAEELAGELTKTTYVEPHWSANRGAAVATSRVLLYGLPIVADRTILWGRINPFEARSMLLRNGLVEGQVTRRFAHDEFIERNRELIEQGHEDAARTRHVVDTANDEDLYQFYDRSIPQNVTSIVDLAKWLKSVDNAHILDFDPARDVARLDSGPGFSYEDFPNVWQAQGTDSREIDLRLTYAFHPGLADDGVSVHIPLRYLSRLSPREFTWLVPGMRRDLITAYIKALPKQLRVQFVPAPQSAQTIATWIGEHENDLASVPFVEAFMRASVATIGAQIHPSVFDDSRLAKLPAHLKITFVVEKDAPGKDEVKKAEKKAGLVASFGDSAKNTVRRTRFVPEVLACGKDLLALQSELSDQARKAAQKDIGRTARKAGAQGKAVTQATILHQSGASALPREEMLWKAALKQLHLPDARISSRWLGHEALILASAPYSSTDALVEDLQYAAIKRLLPSIADISSDEQLDAAIHECENTFEDAVYDIAHDVMAIIQAQGEVESKVSGTAELPLLAVLQGIRSHVADLTSTGFIARTPAANLPEIPRYLQADMKRLEKAKLDKSRDVNWAWQAKEAQDIVDQAKKAWDVTPAGPARDLAWKKYVDVKWMREEFLVSLWAQELGVKQHPSIQRMRKLLS</sequence>
<dbReference type="InterPro" id="IPR014001">
    <property type="entry name" value="Helicase_ATP-bd"/>
</dbReference>
<dbReference type="Pfam" id="PF07717">
    <property type="entry name" value="OB_NTP_bind"/>
    <property type="match status" value="1"/>
</dbReference>
<dbReference type="PROSITE" id="PS51192">
    <property type="entry name" value="HELICASE_ATP_BIND_1"/>
    <property type="match status" value="1"/>
</dbReference>
<evidence type="ECO:0000256" key="2">
    <source>
        <dbReference type="ARBA" id="ARBA00022801"/>
    </source>
</evidence>